<dbReference type="Gene3D" id="1.10.287.2250">
    <property type="match status" value="1"/>
</dbReference>
<sequence length="120" mass="14181">MKLLSTVVLMMIFLASAYSVVDESPTITLSEFESYPTLSEASVDKLFHDWMLEHNRTYSSSNEMKKRRELFKKKLEHVKEFNKGNHSYTIGINQFSDRTEEELSVSCVEDDDDNYEWYFQ</sequence>
<reference evidence="3" key="1">
    <citation type="journal article" date="2018" name="Nat. Plants">
        <title>Whole-genome landscape of Medicago truncatula symbiotic genes.</title>
        <authorList>
            <person name="Pecrix Y."/>
            <person name="Gamas P."/>
            <person name="Carrere S."/>
        </authorList>
    </citation>
    <scope>NUCLEOTIDE SEQUENCE</scope>
    <source>
        <tissue evidence="3">Leaves</tissue>
    </source>
</reference>
<dbReference type="EC" id="3.4.22.33" evidence="3"/>
<name>A0A396JMT2_MEDTR</name>
<keyword evidence="3" id="KW-0378">Hydrolase</keyword>
<accession>A0A396JMT2</accession>
<evidence type="ECO:0000259" key="2">
    <source>
        <dbReference type="SMART" id="SM00848"/>
    </source>
</evidence>
<comment type="caution">
    <text evidence="3">The sequence shown here is derived from an EMBL/GenBank/DDBJ whole genome shotgun (WGS) entry which is preliminary data.</text>
</comment>
<dbReference type="Proteomes" id="UP000265566">
    <property type="component" value="Chromosome 1"/>
</dbReference>
<dbReference type="OMA" id="AMFEAWM"/>
<dbReference type="AlphaFoldDB" id="A0A396JMT2"/>
<dbReference type="SUPFAM" id="SSF54001">
    <property type="entry name" value="Cysteine proteinases"/>
    <property type="match status" value="1"/>
</dbReference>
<evidence type="ECO:0000256" key="1">
    <source>
        <dbReference type="SAM" id="SignalP"/>
    </source>
</evidence>
<dbReference type="Pfam" id="PF08246">
    <property type="entry name" value="Inhibitor_I29"/>
    <property type="match status" value="1"/>
</dbReference>
<dbReference type="InterPro" id="IPR038765">
    <property type="entry name" value="Papain-like_cys_pep_sf"/>
</dbReference>
<dbReference type="InterPro" id="IPR013201">
    <property type="entry name" value="Prot_inhib_I29"/>
</dbReference>
<protein>
    <submittedName>
        <fullName evidence="3">Putative fruit bromelain</fullName>
        <ecNumber evidence="3">3.4.22.33</ecNumber>
    </submittedName>
</protein>
<evidence type="ECO:0000313" key="3">
    <source>
        <dbReference type="EMBL" id="RHN77618.1"/>
    </source>
</evidence>
<dbReference type="OrthoDB" id="1433735at2759"/>
<feature type="signal peptide" evidence="1">
    <location>
        <begin position="1"/>
        <end position="17"/>
    </location>
</feature>
<feature type="domain" description="Cathepsin propeptide inhibitor" evidence="2">
    <location>
        <begin position="47"/>
        <end position="103"/>
    </location>
</feature>
<dbReference type="EMBL" id="PSQE01000001">
    <property type="protein sequence ID" value="RHN77618.1"/>
    <property type="molecule type" value="Genomic_DNA"/>
</dbReference>
<keyword evidence="1" id="KW-0732">Signal</keyword>
<dbReference type="SMART" id="SM00848">
    <property type="entry name" value="Inhibitor_I29"/>
    <property type="match status" value="1"/>
</dbReference>
<feature type="chain" id="PRO_5017436219" evidence="1">
    <location>
        <begin position="18"/>
        <end position="120"/>
    </location>
</feature>
<dbReference type="GO" id="GO:0016787">
    <property type="term" value="F:hydrolase activity"/>
    <property type="evidence" value="ECO:0007669"/>
    <property type="project" value="UniProtKB-KW"/>
</dbReference>
<dbReference type="Gramene" id="rna1088">
    <property type="protein sequence ID" value="RHN77618.1"/>
    <property type="gene ID" value="gene1088"/>
</dbReference>
<proteinExistence type="predicted"/>
<gene>
    <name evidence="3" type="ORF">MtrunA17_Chr1g0156701</name>
</gene>
<organism evidence="3">
    <name type="scientific">Medicago truncatula</name>
    <name type="common">Barrel medic</name>
    <name type="synonym">Medicago tribuloides</name>
    <dbReference type="NCBI Taxonomy" id="3880"/>
    <lineage>
        <taxon>Eukaryota</taxon>
        <taxon>Viridiplantae</taxon>
        <taxon>Streptophyta</taxon>
        <taxon>Embryophyta</taxon>
        <taxon>Tracheophyta</taxon>
        <taxon>Spermatophyta</taxon>
        <taxon>Magnoliopsida</taxon>
        <taxon>eudicotyledons</taxon>
        <taxon>Gunneridae</taxon>
        <taxon>Pentapetalae</taxon>
        <taxon>rosids</taxon>
        <taxon>fabids</taxon>
        <taxon>Fabales</taxon>
        <taxon>Fabaceae</taxon>
        <taxon>Papilionoideae</taxon>
        <taxon>50 kb inversion clade</taxon>
        <taxon>NPAAA clade</taxon>
        <taxon>Hologalegina</taxon>
        <taxon>IRL clade</taxon>
        <taxon>Trifolieae</taxon>
        <taxon>Medicago</taxon>
    </lineage>
</organism>